<dbReference type="EMBL" id="JASBRG010000007">
    <property type="protein sequence ID" value="MDI3320645.1"/>
    <property type="molecule type" value="Genomic_DNA"/>
</dbReference>
<feature type="transmembrane region" description="Helical" evidence="2">
    <location>
        <begin position="294"/>
        <end position="313"/>
    </location>
</feature>
<organism evidence="3 4">
    <name type="scientific">Pinibacter soli</name>
    <dbReference type="NCBI Taxonomy" id="3044211"/>
    <lineage>
        <taxon>Bacteria</taxon>
        <taxon>Pseudomonadati</taxon>
        <taxon>Bacteroidota</taxon>
        <taxon>Chitinophagia</taxon>
        <taxon>Chitinophagales</taxon>
        <taxon>Chitinophagaceae</taxon>
        <taxon>Pinibacter</taxon>
    </lineage>
</organism>
<proteinExistence type="predicted"/>
<name>A0ABT6RDJ7_9BACT</name>
<sequence length="555" mass="63817">MSTIEAIRTTPNTGTLLQEPSAAANSKQQKENLAAWKPFQRFLFRIAFIFFILLSIPNSWGWYKLVAHIDWTSLHYRDLYDIARFNSGITWFGNKIFGSSLLGYAVWINTLLFSIAGALVWTFSAKALKKERQEYNTAYYWLRAIVRYRAAIGIIGFGFTKLFPVQMPYPSLGVLNTNFGDLTSQKIYWLSIGIVPWYQVFAGVIELTAGTLLFFRRTTTLGAILLFGALGDIVYVNFAYDGGVHGYSSYFVLLSGFLLISDLPKIYRLFIQERFTVPVNFYPVLPKWLSITRISLKSATIFIFLVVLFYLQFINWRYDPYKQPSVAGVKTLRGNYTVTEFKINNKVIPYSPTDTTRWNEATFENWTTLTFRVNKPNPLDLSNGGGSPQRDLHRTFELTGVGGGQRVFHYYADEVNKTLYLQDKYKARRGGGEDDYTGDPDPLVNNERTEKGKGRLNKNKAREEDNWIPKEALANIGDEIYKIDKNAVTTRRKRELKNVRNNENRNRMVLKYDTQDGSRIFLSGINENKDSIYIVLDRINRNYVLTESSLQAGKY</sequence>
<feature type="transmembrane region" description="Helical" evidence="2">
    <location>
        <begin position="146"/>
        <end position="167"/>
    </location>
</feature>
<keyword evidence="2" id="KW-0472">Membrane</keyword>
<feature type="region of interest" description="Disordered" evidence="1">
    <location>
        <begin position="429"/>
        <end position="458"/>
    </location>
</feature>
<reference evidence="3 4" key="1">
    <citation type="submission" date="2023-05" db="EMBL/GenBank/DDBJ databases">
        <title>Genome sequence of Pinibacter sp. MAH-24.</title>
        <authorList>
            <person name="Huq M.A."/>
        </authorList>
    </citation>
    <scope>NUCLEOTIDE SEQUENCE [LARGE SCALE GENOMIC DNA]</scope>
    <source>
        <strain evidence="3 4">MAH-24</strain>
    </source>
</reference>
<keyword evidence="2" id="KW-1133">Transmembrane helix</keyword>
<feature type="transmembrane region" description="Helical" evidence="2">
    <location>
        <begin position="246"/>
        <end position="264"/>
    </location>
</feature>
<feature type="transmembrane region" description="Helical" evidence="2">
    <location>
        <begin position="42"/>
        <end position="63"/>
    </location>
</feature>
<evidence type="ECO:0000256" key="1">
    <source>
        <dbReference type="SAM" id="MobiDB-lite"/>
    </source>
</evidence>
<evidence type="ECO:0000313" key="4">
    <source>
        <dbReference type="Proteomes" id="UP001226434"/>
    </source>
</evidence>
<evidence type="ECO:0000313" key="3">
    <source>
        <dbReference type="EMBL" id="MDI3320645.1"/>
    </source>
</evidence>
<dbReference type="Proteomes" id="UP001226434">
    <property type="component" value="Unassembled WGS sequence"/>
</dbReference>
<dbReference type="RefSeq" id="WP_282334741.1">
    <property type="nucleotide sequence ID" value="NZ_JASBRG010000007.1"/>
</dbReference>
<protein>
    <recommendedName>
        <fullName evidence="5">DoxX family protein</fullName>
    </recommendedName>
</protein>
<keyword evidence="4" id="KW-1185">Reference proteome</keyword>
<evidence type="ECO:0000256" key="2">
    <source>
        <dbReference type="SAM" id="Phobius"/>
    </source>
</evidence>
<keyword evidence="2" id="KW-0812">Transmembrane</keyword>
<evidence type="ECO:0008006" key="5">
    <source>
        <dbReference type="Google" id="ProtNLM"/>
    </source>
</evidence>
<feature type="transmembrane region" description="Helical" evidence="2">
    <location>
        <begin position="101"/>
        <end position="125"/>
    </location>
</feature>
<comment type="caution">
    <text evidence="3">The sequence shown here is derived from an EMBL/GenBank/DDBJ whole genome shotgun (WGS) entry which is preliminary data.</text>
</comment>
<gene>
    <name evidence="3" type="ORF">QJ048_12715</name>
</gene>
<accession>A0ABT6RDJ7</accession>
<feature type="transmembrane region" description="Helical" evidence="2">
    <location>
        <begin position="187"/>
        <end position="214"/>
    </location>
</feature>
<feature type="transmembrane region" description="Helical" evidence="2">
    <location>
        <begin position="221"/>
        <end position="240"/>
    </location>
</feature>